<dbReference type="Pfam" id="PF02889">
    <property type="entry name" value="Sec63"/>
    <property type="match status" value="1"/>
</dbReference>
<dbReference type="InterPro" id="IPR011545">
    <property type="entry name" value="DEAD/DEAH_box_helicase_dom"/>
</dbReference>
<proteinExistence type="inferred from homology"/>
<evidence type="ECO:0000259" key="13">
    <source>
        <dbReference type="PROSITE" id="PS51194"/>
    </source>
</evidence>
<dbReference type="InterPro" id="IPR052247">
    <property type="entry name" value="Meiotic_Crossover_Helicase"/>
</dbReference>
<keyword evidence="6" id="KW-0413">Isomerase</keyword>
<keyword evidence="4" id="KW-0347">Helicase</keyword>
<dbReference type="InterPro" id="IPR057842">
    <property type="entry name" value="WH_MER3"/>
</dbReference>
<comment type="catalytic activity">
    <reaction evidence="10">
        <text>ATP + H2O = ADP + phosphate + H(+)</text>
        <dbReference type="Rhea" id="RHEA:13065"/>
        <dbReference type="ChEBI" id="CHEBI:15377"/>
        <dbReference type="ChEBI" id="CHEBI:15378"/>
        <dbReference type="ChEBI" id="CHEBI:30616"/>
        <dbReference type="ChEBI" id="CHEBI:43474"/>
        <dbReference type="ChEBI" id="CHEBI:456216"/>
        <dbReference type="EC" id="5.6.2.4"/>
    </reaction>
</comment>
<dbReference type="InterPro" id="IPR027417">
    <property type="entry name" value="P-loop_NTPase"/>
</dbReference>
<evidence type="ECO:0000256" key="10">
    <source>
        <dbReference type="ARBA" id="ARBA00048988"/>
    </source>
</evidence>
<evidence type="ECO:0000256" key="5">
    <source>
        <dbReference type="ARBA" id="ARBA00022840"/>
    </source>
</evidence>
<dbReference type="InterPro" id="IPR036388">
    <property type="entry name" value="WH-like_DNA-bd_sf"/>
</dbReference>
<evidence type="ECO:0000256" key="4">
    <source>
        <dbReference type="ARBA" id="ARBA00022806"/>
    </source>
</evidence>
<accession>A0A7J6HZR1</accession>
<feature type="domain" description="Helicase C-terminal" evidence="13">
    <location>
        <begin position="216"/>
        <end position="412"/>
    </location>
</feature>
<dbReference type="Gene3D" id="1.10.10.10">
    <property type="entry name" value="Winged helix-like DNA-binding domain superfamily/Winged helix DNA-binding domain"/>
    <property type="match status" value="1"/>
</dbReference>
<dbReference type="Pfam" id="PF23445">
    <property type="entry name" value="WHD_SNRNP200"/>
    <property type="match status" value="1"/>
</dbReference>
<evidence type="ECO:0000313" key="14">
    <source>
        <dbReference type="EMBL" id="KAF4399890.1"/>
    </source>
</evidence>
<feature type="compositionally biased region" description="Basic and acidic residues" evidence="11">
    <location>
        <begin position="937"/>
        <end position="947"/>
    </location>
</feature>
<dbReference type="PROSITE" id="PS51194">
    <property type="entry name" value="HELICASE_CTER"/>
    <property type="match status" value="1"/>
</dbReference>
<evidence type="ECO:0000259" key="12">
    <source>
        <dbReference type="PROSITE" id="PS51192"/>
    </source>
</evidence>
<gene>
    <name evidence="14" type="ORF">G4B88_021104</name>
</gene>
<dbReference type="CDD" id="cd18795">
    <property type="entry name" value="SF2_C_Ski2"/>
    <property type="match status" value="1"/>
</dbReference>
<evidence type="ECO:0000256" key="2">
    <source>
        <dbReference type="ARBA" id="ARBA00022741"/>
    </source>
</evidence>
<protein>
    <recommendedName>
        <fullName evidence="9">DNA 3'-5' helicase</fullName>
        <ecNumber evidence="9">5.6.2.4</ecNumber>
    </recommendedName>
</protein>
<evidence type="ECO:0000256" key="1">
    <source>
        <dbReference type="ARBA" id="ARBA00010140"/>
    </source>
</evidence>
<feature type="compositionally biased region" description="Basic and acidic residues" evidence="11">
    <location>
        <begin position="1094"/>
        <end position="1103"/>
    </location>
</feature>
<dbReference type="InterPro" id="IPR001650">
    <property type="entry name" value="Helicase_C-like"/>
</dbReference>
<keyword evidence="5" id="KW-0067">ATP-binding</keyword>
<keyword evidence="3" id="KW-0378">Hydrolase</keyword>
<evidence type="ECO:0000313" key="15">
    <source>
        <dbReference type="Proteomes" id="UP000583929"/>
    </source>
</evidence>
<feature type="compositionally biased region" description="Polar residues" evidence="11">
    <location>
        <begin position="1108"/>
        <end position="1119"/>
    </location>
</feature>
<feature type="region of interest" description="Disordered" evidence="11">
    <location>
        <begin position="926"/>
        <end position="957"/>
    </location>
</feature>
<dbReference type="Gene3D" id="3.40.50.300">
    <property type="entry name" value="P-loop containing nucleotide triphosphate hydrolases"/>
    <property type="match status" value="2"/>
</dbReference>
<dbReference type="InterPro" id="IPR014001">
    <property type="entry name" value="Helicase_ATP-bd"/>
</dbReference>
<dbReference type="SUPFAM" id="SSF158702">
    <property type="entry name" value="Sec63 N-terminal domain-like"/>
    <property type="match status" value="1"/>
</dbReference>
<keyword evidence="7" id="KW-0469">Meiosis</keyword>
<dbReference type="InterPro" id="IPR004179">
    <property type="entry name" value="Sec63-dom"/>
</dbReference>
<dbReference type="PANTHER" id="PTHR47835">
    <property type="entry name" value="HFM1, ATP DEPENDENT DNA HELICASE HOMOLOG"/>
    <property type="match status" value="1"/>
</dbReference>
<dbReference type="Pfam" id="PF00270">
    <property type="entry name" value="DEAD"/>
    <property type="match status" value="1"/>
</dbReference>
<feature type="domain" description="Helicase ATP-binding" evidence="12">
    <location>
        <begin position="34"/>
        <end position="229"/>
    </location>
</feature>
<dbReference type="Pfam" id="PF00271">
    <property type="entry name" value="Helicase_C"/>
    <property type="match status" value="1"/>
</dbReference>
<evidence type="ECO:0000256" key="11">
    <source>
        <dbReference type="SAM" id="MobiDB-lite"/>
    </source>
</evidence>
<dbReference type="PANTHER" id="PTHR47835:SF3">
    <property type="entry name" value="HELICASE FOR MEIOSIS 1"/>
    <property type="match status" value="1"/>
</dbReference>
<keyword evidence="2" id="KW-0547">Nucleotide-binding</keyword>
<name>A0A7J6HZR1_CANSA</name>
<evidence type="ECO:0000256" key="3">
    <source>
        <dbReference type="ARBA" id="ARBA00022801"/>
    </source>
</evidence>
<evidence type="ECO:0000256" key="7">
    <source>
        <dbReference type="ARBA" id="ARBA00023254"/>
    </source>
</evidence>
<organism evidence="14 15">
    <name type="scientific">Cannabis sativa</name>
    <name type="common">Hemp</name>
    <name type="synonym">Marijuana</name>
    <dbReference type="NCBI Taxonomy" id="3483"/>
    <lineage>
        <taxon>Eukaryota</taxon>
        <taxon>Viridiplantae</taxon>
        <taxon>Streptophyta</taxon>
        <taxon>Embryophyta</taxon>
        <taxon>Tracheophyta</taxon>
        <taxon>Spermatophyta</taxon>
        <taxon>Magnoliopsida</taxon>
        <taxon>eudicotyledons</taxon>
        <taxon>Gunneridae</taxon>
        <taxon>Pentapetalae</taxon>
        <taxon>rosids</taxon>
        <taxon>fabids</taxon>
        <taxon>Rosales</taxon>
        <taxon>Cannabaceae</taxon>
        <taxon>Cannabis</taxon>
    </lineage>
</organism>
<dbReference type="GO" id="GO:0007131">
    <property type="term" value="P:reciprocal meiotic recombination"/>
    <property type="evidence" value="ECO:0007669"/>
    <property type="project" value="UniProtKB-ARBA"/>
</dbReference>
<evidence type="ECO:0000256" key="6">
    <source>
        <dbReference type="ARBA" id="ARBA00023235"/>
    </source>
</evidence>
<dbReference type="AlphaFoldDB" id="A0A7J6HZR1"/>
<dbReference type="SMART" id="SM00487">
    <property type="entry name" value="DEXDc"/>
    <property type="match status" value="1"/>
</dbReference>
<dbReference type="GO" id="GO:0003676">
    <property type="term" value="F:nucleic acid binding"/>
    <property type="evidence" value="ECO:0007669"/>
    <property type="project" value="InterPro"/>
</dbReference>
<reference evidence="14 15" key="1">
    <citation type="journal article" date="2020" name="bioRxiv">
        <title>Sequence and annotation of 42 cannabis genomes reveals extensive copy number variation in cannabinoid synthesis and pathogen resistance genes.</title>
        <authorList>
            <person name="Mckernan K.J."/>
            <person name="Helbert Y."/>
            <person name="Kane L.T."/>
            <person name="Ebling H."/>
            <person name="Zhang L."/>
            <person name="Liu B."/>
            <person name="Eaton Z."/>
            <person name="Mclaughlin S."/>
            <person name="Kingan S."/>
            <person name="Baybayan P."/>
            <person name="Concepcion G."/>
            <person name="Jordan M."/>
            <person name="Riva A."/>
            <person name="Barbazuk W."/>
            <person name="Harkins T."/>
        </authorList>
    </citation>
    <scope>NUCLEOTIDE SEQUENCE [LARGE SCALE GENOMIC DNA]</scope>
    <source>
        <strain evidence="15">cv. Jamaican Lion 4</strain>
        <tissue evidence="14">Leaf</tissue>
    </source>
</reference>
<comment type="catalytic activity">
    <reaction evidence="8">
        <text>Couples ATP hydrolysis with the unwinding of duplex DNA by translocating in the 3'-5' direction.</text>
        <dbReference type="EC" id="5.6.2.4"/>
    </reaction>
</comment>
<feature type="region of interest" description="Disordered" evidence="11">
    <location>
        <begin position="1094"/>
        <end position="1119"/>
    </location>
</feature>
<keyword evidence="15" id="KW-1185">Reference proteome</keyword>
<dbReference type="SMART" id="SM00973">
    <property type="entry name" value="Sec63"/>
    <property type="match status" value="1"/>
</dbReference>
<comment type="similarity">
    <text evidence="1">Belongs to the helicase family. SKI2 subfamily.</text>
</comment>
<dbReference type="Proteomes" id="UP000583929">
    <property type="component" value="Unassembled WGS sequence"/>
</dbReference>
<dbReference type="GO" id="GO:0016787">
    <property type="term" value="F:hydrolase activity"/>
    <property type="evidence" value="ECO:0007669"/>
    <property type="project" value="UniProtKB-KW"/>
</dbReference>
<dbReference type="PROSITE" id="PS51192">
    <property type="entry name" value="HELICASE_ATP_BIND_1"/>
    <property type="match status" value="1"/>
</dbReference>
<dbReference type="FunFam" id="3.40.50.300:FF:001076">
    <property type="entry name" value="ATP-dependent DNA helicase MER3"/>
    <property type="match status" value="1"/>
</dbReference>
<evidence type="ECO:0000256" key="9">
    <source>
        <dbReference type="ARBA" id="ARBA00034808"/>
    </source>
</evidence>
<dbReference type="GO" id="GO:0043138">
    <property type="term" value="F:3'-5' DNA helicase activity"/>
    <property type="evidence" value="ECO:0007669"/>
    <property type="project" value="UniProtKB-EC"/>
</dbReference>
<dbReference type="Gene3D" id="1.10.3380.10">
    <property type="entry name" value="Sec63 N-terminal domain-like domain"/>
    <property type="match status" value="1"/>
</dbReference>
<dbReference type="SUPFAM" id="SSF52540">
    <property type="entry name" value="P-loop containing nucleoside triphosphate hydrolases"/>
    <property type="match status" value="1"/>
</dbReference>
<comment type="caution">
    <text evidence="14">The sequence shown here is derived from an EMBL/GenBank/DDBJ whole genome shotgun (WGS) entry which is preliminary data.</text>
</comment>
<dbReference type="GO" id="GO:0005524">
    <property type="term" value="F:ATP binding"/>
    <property type="evidence" value="ECO:0007669"/>
    <property type="project" value="UniProtKB-KW"/>
</dbReference>
<evidence type="ECO:0000256" key="8">
    <source>
        <dbReference type="ARBA" id="ARBA00034617"/>
    </source>
</evidence>
<dbReference type="EC" id="5.6.2.4" evidence="9"/>
<sequence length="1144" mass="128956">MDPYSMKSVFDLPLPFQSTFSFRYFNSLQNECFPVCFHSDINMVVSAPTGSGKTVLFELCILRVLSRFISEGTKFVHVKGTLKTIYIAPSKALVQEKLRHWTQKFGSWGINCLELTGDNESYSIKNIQEADIILTTPEKFDAVTRHGIKDGGLSFFGDISLLLIDEVHLLNDPRGAALEAIVSRMKMLARNPLLKSSSLSHVRFVAVSATIPNIEDLDILMNYSKGKSALIFCSTRKGAQEAAQRLTQSAMTSGYSNPFVKDREQQERLREASLSCSDKQMQSYIVYGVGYHNGGLCHKDRILVENLFLKGDIQVLCTTNTLAHGVNLPAHTVVIKSTQHFNKEKGLYMEYDRSTVLQMCGRAGRPPFDDTGMVVIMTRRDTVHLYENLLNGCEMVESQLLSCVTEHLTAEIVQLTVTDITRAIEWMKCSYLYNPGNYAVKQGISRDRVEKHVQDICVQKVSELSKYQLIWTDGDGFLLKPLEPGRLMTRYYLKFDTMKLLMQIPVNCTLEDALHLRRNEKKLLNDINTDKEGRLRFHVLIDNGKRKKRIQTREEKIFVLVNDCLTGDPLIHDLSLTQDVNSICLNGCRIAKCMKEYFIYKKNYKGALNSALIAKSLHQKLWDDSPYLLKQLPGIGMVTAKALHSMEIKSFDALAGADPRRIEIVTGRKFPFGNHIKDSLLSLPPKVDMKVEETECQIRGKSKLVITLTRISEPFQSVKRHYADMIVGSEEDNVIVLHEKIRVEEFSSPYSAVILLPNPQQGKLTVKADLIFEEYIGIDVHHKLVLTKVSNINLNNKREKIKSSFALAQEVYVIEDDDEHEMPSQAPTKNLPKSAKSKIIDDSPVLQVDEDKHKSLTEQKIFDHIREKAKSFPGLAAPSIACSPSTETLNLIRKHTRENDLESLSDDDSEVLGEIERIINARFTSHKSAIEPSEAEQYEHNSTEKPQHHSTPKSSSNFKCMEQIGGVSPEPEDCTVETLTEDAIFDHIRKKAKNFPQLSNLQPRTESLWTISDDPTENAILISDSEAGEVGNCVRDRRPGKRVKPNASFGSPFQINEKRVKASPKVSSTDADLSSTKMLLFDISMLKNDIGAADKHSSMEIGRKKQQHSQSPTLQQNQLCSSSTLGKDKKVESFLGFESVFSFL</sequence>
<dbReference type="SMART" id="SM00490">
    <property type="entry name" value="HELICc"/>
    <property type="match status" value="1"/>
</dbReference>
<dbReference type="EMBL" id="JAATIQ010000020">
    <property type="protein sequence ID" value="KAF4399890.1"/>
    <property type="molecule type" value="Genomic_DNA"/>
</dbReference>